<sequence>MARTNKWNDKEHDVEQRYFTHNGHPDQAPNHIKKSGFGKGNWGKQGDEIDDLINENEIPPGFKKERRGSNNSINESKFSKVQNKLSFIDDDEE</sequence>
<evidence type="ECO:0000313" key="2">
    <source>
        <dbReference type="Proteomes" id="UP001165101"/>
    </source>
</evidence>
<dbReference type="EMBL" id="BSXV01003974">
    <property type="protein sequence ID" value="GME99434.1"/>
    <property type="molecule type" value="Genomic_DNA"/>
</dbReference>
<proteinExistence type="predicted"/>
<organism evidence="1 2">
    <name type="scientific">Candida boidinii</name>
    <name type="common">Yeast</name>
    <dbReference type="NCBI Taxonomy" id="5477"/>
    <lineage>
        <taxon>Eukaryota</taxon>
        <taxon>Fungi</taxon>
        <taxon>Dikarya</taxon>
        <taxon>Ascomycota</taxon>
        <taxon>Saccharomycotina</taxon>
        <taxon>Pichiomycetes</taxon>
        <taxon>Pichiales</taxon>
        <taxon>Pichiaceae</taxon>
        <taxon>Ogataea</taxon>
        <taxon>Ogataea/Candida clade</taxon>
    </lineage>
</organism>
<evidence type="ECO:0000313" key="1">
    <source>
        <dbReference type="EMBL" id="GME99434.1"/>
    </source>
</evidence>
<gene>
    <name evidence="1" type="ORF">Cboi01_000528900</name>
</gene>
<keyword evidence="2" id="KW-1185">Reference proteome</keyword>
<reference evidence="1" key="1">
    <citation type="submission" date="2023-04" db="EMBL/GenBank/DDBJ databases">
        <title>Candida boidinii NBRC 1967.</title>
        <authorList>
            <person name="Ichikawa N."/>
            <person name="Sato H."/>
            <person name="Tonouchi N."/>
        </authorList>
    </citation>
    <scope>NUCLEOTIDE SEQUENCE</scope>
    <source>
        <strain evidence="1">NBRC 1967</strain>
    </source>
</reference>
<name>A0ACB5U0T4_CANBO</name>
<protein>
    <submittedName>
        <fullName evidence="1">Unnamed protein product</fullName>
    </submittedName>
</protein>
<accession>A0ACB5U0T4</accession>
<dbReference type="Proteomes" id="UP001165101">
    <property type="component" value="Unassembled WGS sequence"/>
</dbReference>
<comment type="caution">
    <text evidence="1">The sequence shown here is derived from an EMBL/GenBank/DDBJ whole genome shotgun (WGS) entry which is preliminary data.</text>
</comment>